<evidence type="ECO:0000256" key="5">
    <source>
        <dbReference type="ARBA" id="ARBA00022723"/>
    </source>
</evidence>
<evidence type="ECO:0000313" key="12">
    <source>
        <dbReference type="Proteomes" id="UP001595379"/>
    </source>
</evidence>
<dbReference type="RefSeq" id="WP_343165432.1">
    <property type="nucleotide sequence ID" value="NZ_JBHRSV010000004.1"/>
</dbReference>
<dbReference type="PANTHER" id="PTHR43344">
    <property type="entry name" value="PHOSPHOSERINE PHOSPHATASE"/>
    <property type="match status" value="1"/>
</dbReference>
<dbReference type="EC" id="3.1.3.3" evidence="3"/>
<comment type="pathway">
    <text evidence="2">Amino-acid biosynthesis; L-serine biosynthesis; L-serine from 3-phospho-D-glycerate: step 3/3.</text>
</comment>
<dbReference type="Pfam" id="PF12710">
    <property type="entry name" value="HAD"/>
    <property type="match status" value="1"/>
</dbReference>
<dbReference type="Gene3D" id="3.40.50.1000">
    <property type="entry name" value="HAD superfamily/HAD-like"/>
    <property type="match status" value="1"/>
</dbReference>
<dbReference type="NCBIfam" id="TIGR01488">
    <property type="entry name" value="HAD-SF-IB"/>
    <property type="match status" value="1"/>
</dbReference>
<evidence type="ECO:0000256" key="3">
    <source>
        <dbReference type="ARBA" id="ARBA00012640"/>
    </source>
</evidence>
<name>A0ABV6ZVP4_9PROT</name>
<reference evidence="12" key="1">
    <citation type="journal article" date="2019" name="Int. J. Syst. Evol. Microbiol.">
        <title>The Global Catalogue of Microorganisms (GCM) 10K type strain sequencing project: providing services to taxonomists for standard genome sequencing and annotation.</title>
        <authorList>
            <consortium name="The Broad Institute Genomics Platform"/>
            <consortium name="The Broad Institute Genome Sequencing Center for Infectious Disease"/>
            <person name="Wu L."/>
            <person name="Ma J."/>
        </authorList>
    </citation>
    <scope>NUCLEOTIDE SEQUENCE [LARGE SCALE GENOMIC DNA]</scope>
    <source>
        <strain evidence="12">KCTC 52487</strain>
    </source>
</reference>
<dbReference type="SUPFAM" id="SSF56784">
    <property type="entry name" value="HAD-like"/>
    <property type="match status" value="1"/>
</dbReference>
<dbReference type="InterPro" id="IPR023214">
    <property type="entry name" value="HAD_sf"/>
</dbReference>
<keyword evidence="8" id="KW-0718">Serine biosynthesis</keyword>
<dbReference type="InterPro" id="IPR050582">
    <property type="entry name" value="HAD-like_SerB"/>
</dbReference>
<keyword evidence="7" id="KW-0460">Magnesium</keyword>
<accession>A0ABV6ZVP4</accession>
<comment type="caution">
    <text evidence="11">The sequence shown here is derived from an EMBL/GenBank/DDBJ whole genome shotgun (WGS) entry which is preliminary data.</text>
</comment>
<organism evidence="11 12">
    <name type="scientific">Hyphobacterium vulgare</name>
    <dbReference type="NCBI Taxonomy" id="1736751"/>
    <lineage>
        <taxon>Bacteria</taxon>
        <taxon>Pseudomonadati</taxon>
        <taxon>Pseudomonadota</taxon>
        <taxon>Alphaproteobacteria</taxon>
        <taxon>Maricaulales</taxon>
        <taxon>Maricaulaceae</taxon>
        <taxon>Hyphobacterium</taxon>
    </lineage>
</organism>
<dbReference type="PANTHER" id="PTHR43344:SF2">
    <property type="entry name" value="PHOSPHOSERINE PHOSPHATASE"/>
    <property type="match status" value="1"/>
</dbReference>
<evidence type="ECO:0000256" key="7">
    <source>
        <dbReference type="ARBA" id="ARBA00022842"/>
    </source>
</evidence>
<evidence type="ECO:0000256" key="9">
    <source>
        <dbReference type="ARBA" id="ARBA00048138"/>
    </source>
</evidence>
<dbReference type="Proteomes" id="UP001595379">
    <property type="component" value="Unassembled WGS sequence"/>
</dbReference>
<dbReference type="InterPro" id="IPR036412">
    <property type="entry name" value="HAD-like_sf"/>
</dbReference>
<gene>
    <name evidence="11" type="ORF">ACFOOR_05260</name>
</gene>
<keyword evidence="6" id="KW-0378">Hydrolase</keyword>
<evidence type="ECO:0000256" key="8">
    <source>
        <dbReference type="ARBA" id="ARBA00023299"/>
    </source>
</evidence>
<dbReference type="Gene3D" id="1.10.150.210">
    <property type="entry name" value="Phosphoserine phosphatase, domain 2"/>
    <property type="match status" value="1"/>
</dbReference>
<proteinExistence type="predicted"/>
<comment type="cofactor">
    <cofactor evidence="1">
        <name>Mg(2+)</name>
        <dbReference type="ChEBI" id="CHEBI:18420"/>
    </cofactor>
</comment>
<evidence type="ECO:0000256" key="6">
    <source>
        <dbReference type="ARBA" id="ARBA00022801"/>
    </source>
</evidence>
<sequence length="217" mass="22966">MTRLVCFDVDSTLLRVESLDFALSEKLGPAARERLEAITAAGMGGTMSLRASIAARLDLARLTRLDVARIAVALQQYLTPGMAELVAELKARGDKVAAVSGGFHDLLRLALRDLGFAEAMCRTNRFTWDGEAVSGFDPANPLSDNGGKAVVLRALSHAGEVRETVMVGDGITDLEAFEAGAAQRFIGFGGVVTRSSVAERAPEFADTVSDLRAALLA</sequence>
<comment type="catalytic activity">
    <reaction evidence="9">
        <text>O-phospho-L-serine + H2O = L-serine + phosphate</text>
        <dbReference type="Rhea" id="RHEA:21208"/>
        <dbReference type="ChEBI" id="CHEBI:15377"/>
        <dbReference type="ChEBI" id="CHEBI:33384"/>
        <dbReference type="ChEBI" id="CHEBI:43474"/>
        <dbReference type="ChEBI" id="CHEBI:57524"/>
        <dbReference type="EC" id="3.1.3.3"/>
    </reaction>
</comment>
<evidence type="ECO:0000313" key="11">
    <source>
        <dbReference type="EMBL" id="MFC2925506.1"/>
    </source>
</evidence>
<dbReference type="EMBL" id="JBHRSV010000004">
    <property type="protein sequence ID" value="MFC2925506.1"/>
    <property type="molecule type" value="Genomic_DNA"/>
</dbReference>
<evidence type="ECO:0000256" key="1">
    <source>
        <dbReference type="ARBA" id="ARBA00001946"/>
    </source>
</evidence>
<protein>
    <recommendedName>
        <fullName evidence="3">phosphoserine phosphatase</fullName>
        <ecNumber evidence="3">3.1.3.3</ecNumber>
    </recommendedName>
</protein>
<keyword evidence="4" id="KW-0028">Amino-acid biosynthesis</keyword>
<evidence type="ECO:0000256" key="2">
    <source>
        <dbReference type="ARBA" id="ARBA00005135"/>
    </source>
</evidence>
<evidence type="ECO:0000256" key="10">
    <source>
        <dbReference type="ARBA" id="ARBA00048523"/>
    </source>
</evidence>
<keyword evidence="5" id="KW-0479">Metal-binding</keyword>
<evidence type="ECO:0000256" key="4">
    <source>
        <dbReference type="ARBA" id="ARBA00022605"/>
    </source>
</evidence>
<comment type="catalytic activity">
    <reaction evidence="10">
        <text>O-phospho-D-serine + H2O = D-serine + phosphate</text>
        <dbReference type="Rhea" id="RHEA:24873"/>
        <dbReference type="ChEBI" id="CHEBI:15377"/>
        <dbReference type="ChEBI" id="CHEBI:35247"/>
        <dbReference type="ChEBI" id="CHEBI:43474"/>
        <dbReference type="ChEBI" id="CHEBI:58680"/>
        <dbReference type="EC" id="3.1.3.3"/>
    </reaction>
</comment>
<keyword evidence="12" id="KW-1185">Reference proteome</keyword>